<evidence type="ECO:0000313" key="2">
    <source>
        <dbReference type="Proteomes" id="UP000799118"/>
    </source>
</evidence>
<name>A0A6A4HEW4_9AGAR</name>
<proteinExistence type="predicted"/>
<dbReference type="Proteomes" id="UP000799118">
    <property type="component" value="Unassembled WGS sequence"/>
</dbReference>
<dbReference type="AlphaFoldDB" id="A0A6A4HEW4"/>
<gene>
    <name evidence="1" type="ORF">BT96DRAFT_759013</name>
</gene>
<accession>A0A6A4HEW4</accession>
<evidence type="ECO:0000313" key="1">
    <source>
        <dbReference type="EMBL" id="KAE9396386.1"/>
    </source>
</evidence>
<keyword evidence="2" id="KW-1185">Reference proteome</keyword>
<protein>
    <submittedName>
        <fullName evidence="1">Uncharacterized protein</fullName>
    </submittedName>
</protein>
<dbReference type="OrthoDB" id="3269273at2759"/>
<feature type="non-terminal residue" evidence="1">
    <location>
        <position position="173"/>
    </location>
</feature>
<reference evidence="1" key="1">
    <citation type="journal article" date="2019" name="Environ. Microbiol.">
        <title>Fungal ecological strategies reflected in gene transcription - a case study of two litter decomposers.</title>
        <authorList>
            <person name="Barbi F."/>
            <person name="Kohler A."/>
            <person name="Barry K."/>
            <person name="Baskaran P."/>
            <person name="Daum C."/>
            <person name="Fauchery L."/>
            <person name="Ihrmark K."/>
            <person name="Kuo A."/>
            <person name="LaButti K."/>
            <person name="Lipzen A."/>
            <person name="Morin E."/>
            <person name="Grigoriev I.V."/>
            <person name="Henrissat B."/>
            <person name="Lindahl B."/>
            <person name="Martin F."/>
        </authorList>
    </citation>
    <scope>NUCLEOTIDE SEQUENCE</scope>
    <source>
        <strain evidence="1">JB14</strain>
    </source>
</reference>
<sequence length="173" mass="20033">MATRLYTLASTYTFQEEIIRRDDARAQGNGDMQEMFQDLTIRLEDTWDVTTEQRTTIRCICQDLMYRKDRTNFCLLFVDVMAHLCHEKTVLRMVNVFDLPGREKRLLSVAKKIASSVRNALRQDLRDSIVGSDMKTLKDFTFDAGLKYKRGGPGEKDDAMLTIHNSILVCLFH</sequence>
<organism evidence="1 2">
    <name type="scientific">Gymnopus androsaceus JB14</name>
    <dbReference type="NCBI Taxonomy" id="1447944"/>
    <lineage>
        <taxon>Eukaryota</taxon>
        <taxon>Fungi</taxon>
        <taxon>Dikarya</taxon>
        <taxon>Basidiomycota</taxon>
        <taxon>Agaricomycotina</taxon>
        <taxon>Agaricomycetes</taxon>
        <taxon>Agaricomycetidae</taxon>
        <taxon>Agaricales</taxon>
        <taxon>Marasmiineae</taxon>
        <taxon>Omphalotaceae</taxon>
        <taxon>Gymnopus</taxon>
    </lineage>
</organism>
<dbReference type="EMBL" id="ML769514">
    <property type="protein sequence ID" value="KAE9396386.1"/>
    <property type="molecule type" value="Genomic_DNA"/>
</dbReference>